<dbReference type="Proteomes" id="UP000261285">
    <property type="component" value="Unassembled WGS sequence"/>
</dbReference>
<dbReference type="RefSeq" id="WP_117596868.1">
    <property type="nucleotide sequence ID" value="NZ_AP031429.1"/>
</dbReference>
<dbReference type="InterPro" id="IPR005119">
    <property type="entry name" value="LysR_subst-bd"/>
</dbReference>
<dbReference type="PROSITE" id="PS50931">
    <property type="entry name" value="HTH_LYSR"/>
    <property type="match status" value="1"/>
</dbReference>
<protein>
    <submittedName>
        <fullName evidence="6">LysR family transcriptional regulator</fullName>
    </submittedName>
</protein>
<proteinExistence type="inferred from homology"/>
<reference evidence="9 10" key="1">
    <citation type="submission" date="2018-08" db="EMBL/GenBank/DDBJ databases">
        <title>A genome reference for cultivated species of the human gut microbiota.</title>
        <authorList>
            <person name="Zou Y."/>
            <person name="Xue W."/>
            <person name="Luo G."/>
        </authorList>
    </citation>
    <scope>NUCLEOTIDE SEQUENCE [LARGE SCALE GENOMIC DNA]</scope>
    <source>
        <strain evidence="8 10">AM22-22</strain>
        <strain evidence="7 11">AM23-13</strain>
        <strain evidence="6 9">OM02-16</strain>
    </source>
</reference>
<dbReference type="InterPro" id="IPR000847">
    <property type="entry name" value="LysR_HTH_N"/>
</dbReference>
<evidence type="ECO:0000313" key="10">
    <source>
        <dbReference type="Proteomes" id="UP000284095"/>
    </source>
</evidence>
<gene>
    <name evidence="8" type="ORF">DW265_01535</name>
    <name evidence="7" type="ORF">DW641_03895</name>
    <name evidence="6" type="ORF">DXB16_00515</name>
</gene>
<comment type="caution">
    <text evidence="6">The sequence shown here is derived from an EMBL/GenBank/DDBJ whole genome shotgun (WGS) entry which is preliminary data.</text>
</comment>
<accession>A0A3E5GJ59</accession>
<feature type="domain" description="HTH lysR-type" evidence="5">
    <location>
        <begin position="8"/>
        <end position="58"/>
    </location>
</feature>
<name>A0A3E5GJ59_9FIRM</name>
<evidence type="ECO:0000256" key="3">
    <source>
        <dbReference type="ARBA" id="ARBA00023125"/>
    </source>
</evidence>
<evidence type="ECO:0000256" key="1">
    <source>
        <dbReference type="ARBA" id="ARBA00009437"/>
    </source>
</evidence>
<dbReference type="Pfam" id="PF00126">
    <property type="entry name" value="HTH_1"/>
    <property type="match status" value="1"/>
</dbReference>
<evidence type="ECO:0000256" key="2">
    <source>
        <dbReference type="ARBA" id="ARBA00023015"/>
    </source>
</evidence>
<dbReference type="Proteomes" id="UP000284095">
    <property type="component" value="Unassembled WGS sequence"/>
</dbReference>
<organism evidence="6 9">
    <name type="scientific">Dorea longicatena</name>
    <dbReference type="NCBI Taxonomy" id="88431"/>
    <lineage>
        <taxon>Bacteria</taxon>
        <taxon>Bacillati</taxon>
        <taxon>Bacillota</taxon>
        <taxon>Clostridia</taxon>
        <taxon>Lachnospirales</taxon>
        <taxon>Lachnospiraceae</taxon>
        <taxon>Dorea</taxon>
    </lineage>
</organism>
<dbReference type="PANTHER" id="PTHR30126:SF40">
    <property type="entry name" value="HTH-TYPE TRANSCRIPTIONAL REGULATOR GLTR"/>
    <property type="match status" value="1"/>
</dbReference>
<dbReference type="Pfam" id="PF03466">
    <property type="entry name" value="LysR_substrate"/>
    <property type="match status" value="1"/>
</dbReference>
<dbReference type="AlphaFoldDB" id="A0A3E5GJ59"/>
<keyword evidence="3" id="KW-0238">DNA-binding</keyword>
<dbReference type="Proteomes" id="UP000284112">
    <property type="component" value="Unassembled WGS sequence"/>
</dbReference>
<dbReference type="Gene3D" id="3.40.190.10">
    <property type="entry name" value="Periplasmic binding protein-like II"/>
    <property type="match status" value="2"/>
</dbReference>
<dbReference type="EMBL" id="QRHW01000004">
    <property type="protein sequence ID" value="RHG10106.1"/>
    <property type="molecule type" value="Genomic_DNA"/>
</dbReference>
<dbReference type="GO" id="GO:0003700">
    <property type="term" value="F:DNA-binding transcription factor activity"/>
    <property type="evidence" value="ECO:0007669"/>
    <property type="project" value="InterPro"/>
</dbReference>
<dbReference type="SUPFAM" id="SSF46785">
    <property type="entry name" value="Winged helix' DNA-binding domain"/>
    <property type="match status" value="1"/>
</dbReference>
<evidence type="ECO:0000313" key="8">
    <source>
        <dbReference type="EMBL" id="RHG28346.1"/>
    </source>
</evidence>
<keyword evidence="4" id="KW-0804">Transcription</keyword>
<dbReference type="EMBL" id="QRIC01000002">
    <property type="protein sequence ID" value="RHG28346.1"/>
    <property type="molecule type" value="Genomic_DNA"/>
</dbReference>
<dbReference type="EMBL" id="QSVN01000001">
    <property type="protein sequence ID" value="RGO35079.1"/>
    <property type="molecule type" value="Genomic_DNA"/>
</dbReference>
<evidence type="ECO:0000259" key="5">
    <source>
        <dbReference type="PROSITE" id="PS50931"/>
    </source>
</evidence>
<evidence type="ECO:0000313" key="9">
    <source>
        <dbReference type="Proteomes" id="UP000261285"/>
    </source>
</evidence>
<evidence type="ECO:0000313" key="6">
    <source>
        <dbReference type="EMBL" id="RGO35079.1"/>
    </source>
</evidence>
<keyword evidence="10" id="KW-1185">Reference proteome</keyword>
<dbReference type="PANTHER" id="PTHR30126">
    <property type="entry name" value="HTH-TYPE TRANSCRIPTIONAL REGULATOR"/>
    <property type="match status" value="1"/>
</dbReference>
<evidence type="ECO:0000313" key="7">
    <source>
        <dbReference type="EMBL" id="RHG10106.1"/>
    </source>
</evidence>
<keyword evidence="2" id="KW-0805">Transcription regulation</keyword>
<dbReference type="PRINTS" id="PR00039">
    <property type="entry name" value="HTHLYSR"/>
</dbReference>
<dbReference type="Gene3D" id="1.10.10.10">
    <property type="entry name" value="Winged helix-like DNA-binding domain superfamily/Winged helix DNA-binding domain"/>
    <property type="match status" value="1"/>
</dbReference>
<evidence type="ECO:0000256" key="4">
    <source>
        <dbReference type="ARBA" id="ARBA00023163"/>
    </source>
</evidence>
<dbReference type="SUPFAM" id="SSF53850">
    <property type="entry name" value="Periplasmic binding protein-like II"/>
    <property type="match status" value="1"/>
</dbReference>
<sequence>MLDFRTDTFLAVCDTMNFTEAARRLHITQPAVSQHIHFFEKEYDVKLFSYCNKQLYLTQEGEILRKRLMTMKNDQLAIMNEIRNESHKMESLSIGVTMTIGEYAIVDKIADFLISHPEINLHIHYGNTTQLLTLLDEGRINLALVEGNYPKENYEHKNYSTEEYIAVCARDHTFKEKFPETMQELVKERLLVREPGSGTRNILEELLLARGMGIKDFLHYTEVENMHTIIGLLKRDCGISFMYKIAVADELKNGTLKEIRLSDFKMQHAFDFIWEKGSIYTEKYIGICEELLKKENIIY</sequence>
<dbReference type="InterPro" id="IPR036390">
    <property type="entry name" value="WH_DNA-bd_sf"/>
</dbReference>
<comment type="similarity">
    <text evidence="1">Belongs to the LysR transcriptional regulatory family.</text>
</comment>
<evidence type="ECO:0000313" key="11">
    <source>
        <dbReference type="Proteomes" id="UP000284112"/>
    </source>
</evidence>
<dbReference type="GO" id="GO:0000976">
    <property type="term" value="F:transcription cis-regulatory region binding"/>
    <property type="evidence" value="ECO:0007669"/>
    <property type="project" value="TreeGrafter"/>
</dbReference>
<dbReference type="InterPro" id="IPR036388">
    <property type="entry name" value="WH-like_DNA-bd_sf"/>
</dbReference>